<dbReference type="PANTHER" id="PTHR21444:SF15">
    <property type="entry name" value="RECEPTOR FOR RETINOL UPTAKE STRA6"/>
    <property type="match status" value="1"/>
</dbReference>
<feature type="region of interest" description="Disordered" evidence="8">
    <location>
        <begin position="612"/>
        <end position="631"/>
    </location>
</feature>
<evidence type="ECO:0000256" key="9">
    <source>
        <dbReference type="SAM" id="Phobius"/>
    </source>
</evidence>
<feature type="transmembrane region" description="Helical" evidence="9">
    <location>
        <begin position="453"/>
        <end position="471"/>
    </location>
</feature>
<keyword evidence="11" id="KW-1185">Reference proteome</keyword>
<organism evidence="10 11">
    <name type="scientific">Clytia hemisphaerica</name>
    <dbReference type="NCBI Taxonomy" id="252671"/>
    <lineage>
        <taxon>Eukaryota</taxon>
        <taxon>Metazoa</taxon>
        <taxon>Cnidaria</taxon>
        <taxon>Hydrozoa</taxon>
        <taxon>Hydroidolina</taxon>
        <taxon>Leptothecata</taxon>
        <taxon>Obeliida</taxon>
        <taxon>Clytiidae</taxon>
        <taxon>Clytia</taxon>
    </lineage>
</organism>
<feature type="transmembrane region" description="Helical" evidence="9">
    <location>
        <begin position="378"/>
        <end position="399"/>
    </location>
</feature>
<dbReference type="GO" id="GO:0034632">
    <property type="term" value="F:retinol transmembrane transporter activity"/>
    <property type="evidence" value="ECO:0007669"/>
    <property type="project" value="InterPro"/>
</dbReference>
<dbReference type="PANTHER" id="PTHR21444">
    <property type="entry name" value="COILED-COIL DOMAIN-CONTAINING PROTEIN 180"/>
    <property type="match status" value="1"/>
</dbReference>
<evidence type="ECO:0000313" key="10">
    <source>
        <dbReference type="EnsemblMetazoa" id="CLYHEMP014474.1"/>
    </source>
</evidence>
<sequence>MSLINIFECRSKLAENEMNQYSLIPALLAVLVLYAFELYKERKISIIPPFETLVSTSSNQKLTIFAFGTMANSIIRLIVIASQSIQNGTWLEVTENLGLFLLNFLIIATINYPTFLCICSPYKFVAAILGIVVILQKMAFFFLSITNLNCQANVNQGAAIGVQILQYLPTIICFLLVLYKFIRQFLTYLKQRKFGRIDTQNSLANEVHLNHLKELLRKDKLPILSPAKIQWYKKPYRKCLNVYNSSVQYSNLFLCSVAVILIAYYYFLVVFIYIGANSIDKITLLLDNYNLTTNAILLEFSDGFLNSYFIAMVLTFIFYTWLLLDLLQSHQNNLRQIFAGKHQISIEERLSPQDLTLYNIIFPGYFISYMIWGVIVFFAVTFILVFLVYGFILILVFIPGWIDMIVAILKYLYLVLTLPLLAYLIQYVLVLFYFTDRKSKKLTMLRNNNSYHFVMYVFFFYNLIVGVVSCIKRSITGLLISLLVLGRIDQTPFAFLKHYDTGYCAYHGFLRLQGVYKNPVMRCFLQMLNESIDKDNLLKTIEDGFPRMHHSGVDGFNTNMFPQHTQPITSKKVRNRWFLAYTLLRNPTLVNERRRSGRKEAGDLLVSFEGEGIEHNNERTNNNAESDNYDGGQIEYSGKDLFLI</sequence>
<dbReference type="GO" id="GO:0038023">
    <property type="term" value="F:signaling receptor activity"/>
    <property type="evidence" value="ECO:0007669"/>
    <property type="project" value="InterPro"/>
</dbReference>
<evidence type="ECO:0000256" key="2">
    <source>
        <dbReference type="ARBA" id="ARBA00022448"/>
    </source>
</evidence>
<feature type="transmembrane region" description="Helical" evidence="9">
    <location>
        <begin position="97"/>
        <end position="117"/>
    </location>
</feature>
<feature type="transmembrane region" description="Helical" evidence="9">
    <location>
        <begin position="355"/>
        <end position="372"/>
    </location>
</feature>
<keyword evidence="3" id="KW-1003">Cell membrane</keyword>
<evidence type="ECO:0000256" key="4">
    <source>
        <dbReference type="ARBA" id="ARBA00022692"/>
    </source>
</evidence>
<proteinExistence type="predicted"/>
<feature type="transmembrane region" description="Helical" evidence="9">
    <location>
        <begin position="124"/>
        <end position="144"/>
    </location>
</feature>
<keyword evidence="2" id="KW-0813">Transport</keyword>
<feature type="transmembrane region" description="Helical" evidence="9">
    <location>
        <begin position="20"/>
        <end position="39"/>
    </location>
</feature>
<feature type="transmembrane region" description="Helical" evidence="9">
    <location>
        <begin position="252"/>
        <end position="276"/>
    </location>
</feature>
<evidence type="ECO:0000256" key="3">
    <source>
        <dbReference type="ARBA" id="ARBA00022475"/>
    </source>
</evidence>
<name>A0A7M5WYD3_9CNID</name>
<reference evidence="10" key="1">
    <citation type="submission" date="2021-01" db="UniProtKB">
        <authorList>
            <consortium name="EnsemblMetazoa"/>
        </authorList>
    </citation>
    <scope>IDENTIFICATION</scope>
</reference>
<dbReference type="InterPro" id="IPR026612">
    <property type="entry name" value="STRA6-like"/>
</dbReference>
<evidence type="ECO:0000256" key="7">
    <source>
        <dbReference type="ARBA" id="ARBA00023170"/>
    </source>
</evidence>
<evidence type="ECO:0008006" key="12">
    <source>
        <dbReference type="Google" id="ProtNLM"/>
    </source>
</evidence>
<keyword evidence="5 9" id="KW-1133">Transmembrane helix</keyword>
<dbReference type="GeneID" id="136815591"/>
<evidence type="ECO:0000256" key="1">
    <source>
        <dbReference type="ARBA" id="ARBA00004651"/>
    </source>
</evidence>
<accession>A0A7M5WYD3</accession>
<dbReference type="Pfam" id="PF14752">
    <property type="entry name" value="RBP_receptor"/>
    <property type="match status" value="1"/>
</dbReference>
<evidence type="ECO:0000256" key="5">
    <source>
        <dbReference type="ARBA" id="ARBA00022989"/>
    </source>
</evidence>
<dbReference type="GO" id="GO:0005886">
    <property type="term" value="C:plasma membrane"/>
    <property type="evidence" value="ECO:0007669"/>
    <property type="project" value="UniProtKB-SubCell"/>
</dbReference>
<keyword evidence="4 9" id="KW-0812">Transmembrane</keyword>
<comment type="subcellular location">
    <subcellularLocation>
        <location evidence="1">Cell membrane</location>
        <topology evidence="1">Multi-pass membrane protein</topology>
    </subcellularLocation>
</comment>
<evidence type="ECO:0000256" key="6">
    <source>
        <dbReference type="ARBA" id="ARBA00023136"/>
    </source>
</evidence>
<evidence type="ECO:0000256" key="8">
    <source>
        <dbReference type="SAM" id="MobiDB-lite"/>
    </source>
</evidence>
<dbReference type="OrthoDB" id="5966836at2759"/>
<dbReference type="Proteomes" id="UP000594262">
    <property type="component" value="Unplaced"/>
</dbReference>
<dbReference type="AlphaFoldDB" id="A0A7M5WYD3"/>
<feature type="transmembrane region" description="Helical" evidence="9">
    <location>
        <begin position="308"/>
        <end position="327"/>
    </location>
</feature>
<dbReference type="GO" id="GO:0071939">
    <property type="term" value="P:vitamin A import into cell"/>
    <property type="evidence" value="ECO:0007669"/>
    <property type="project" value="TreeGrafter"/>
</dbReference>
<keyword evidence="7" id="KW-0675">Receptor</keyword>
<evidence type="ECO:0000313" key="11">
    <source>
        <dbReference type="Proteomes" id="UP000594262"/>
    </source>
</evidence>
<feature type="transmembrane region" description="Helical" evidence="9">
    <location>
        <begin position="411"/>
        <end position="433"/>
    </location>
</feature>
<keyword evidence="6 9" id="KW-0472">Membrane</keyword>
<feature type="transmembrane region" description="Helical" evidence="9">
    <location>
        <begin position="164"/>
        <end position="182"/>
    </location>
</feature>
<dbReference type="EnsemblMetazoa" id="CLYHEMT014474.1">
    <property type="protein sequence ID" value="CLYHEMP014474.1"/>
    <property type="gene ID" value="CLYHEMG014474"/>
</dbReference>
<protein>
    <recommendedName>
        <fullName evidence="12">Receptor for retinol uptake STRA6</fullName>
    </recommendedName>
</protein>
<dbReference type="RefSeq" id="XP_066928143.1">
    <property type="nucleotide sequence ID" value="XM_067072042.1"/>
</dbReference>